<proteinExistence type="inferred from homology"/>
<evidence type="ECO:0000256" key="1">
    <source>
        <dbReference type="ARBA" id="ARBA00004141"/>
    </source>
</evidence>
<evidence type="ECO:0000256" key="5">
    <source>
        <dbReference type="ARBA" id="ARBA00023136"/>
    </source>
</evidence>
<reference evidence="8 9" key="1">
    <citation type="submission" date="2020-08" db="EMBL/GenBank/DDBJ databases">
        <title>Novel species isolated from subtropical streams in China.</title>
        <authorList>
            <person name="Lu H."/>
        </authorList>
    </citation>
    <scope>NUCLEOTIDE SEQUENCE [LARGE SCALE GENOMIC DNA]</scope>
    <source>
        <strain evidence="8 9">CY18W</strain>
    </source>
</reference>
<dbReference type="RefSeq" id="WP_186948595.1">
    <property type="nucleotide sequence ID" value="NZ_JACOGF010000009.1"/>
</dbReference>
<feature type="domain" description="EamA" evidence="7">
    <location>
        <begin position="1"/>
        <end position="133"/>
    </location>
</feature>
<evidence type="ECO:0000313" key="8">
    <source>
        <dbReference type="EMBL" id="MBC3919335.1"/>
    </source>
</evidence>
<keyword evidence="4 6" id="KW-1133">Transmembrane helix</keyword>
<sequence length="290" mass="31082">MGILYGLVVAIIWGAQPVVATFGYRASLTILDLTLLRFTVSGLVMLPLFLRRGVWNAGGTGWPRALVLLLLAGPLYNMVLVGGLHWAPASHSSLIYPAFTPLFTSILARLMLGRQDRIPLFGLGLLVLGVLVVKIGSVLQAPAQVYADAWRGDLLFMLAALMWSFYTVLMRRWNTDPLSVVSVIQVGALLYVPVYFLFEGGALFDKDLVAIAVQAGYQGLLVSVVSVLLFNLAVKQMGAKASMFTALMPLVGVSLAIVVLGEAMSLSLLAGALLISGGLFLSLRTTTSKQ</sequence>
<feature type="domain" description="EamA" evidence="7">
    <location>
        <begin position="151"/>
        <end position="283"/>
    </location>
</feature>
<dbReference type="InterPro" id="IPR050638">
    <property type="entry name" value="AA-Vitamin_Transporters"/>
</dbReference>
<gene>
    <name evidence="8" type="ORF">H8L32_17730</name>
</gene>
<dbReference type="Pfam" id="PF00892">
    <property type="entry name" value="EamA"/>
    <property type="match status" value="2"/>
</dbReference>
<dbReference type="EMBL" id="JACOGF010000009">
    <property type="protein sequence ID" value="MBC3919335.1"/>
    <property type="molecule type" value="Genomic_DNA"/>
</dbReference>
<feature type="transmembrane region" description="Helical" evidence="6">
    <location>
        <begin position="266"/>
        <end position="283"/>
    </location>
</feature>
<dbReference type="InterPro" id="IPR037185">
    <property type="entry name" value="EmrE-like"/>
</dbReference>
<comment type="caution">
    <text evidence="8">The sequence shown here is derived from an EMBL/GenBank/DDBJ whole genome shotgun (WGS) entry which is preliminary data.</text>
</comment>
<accession>A0ABR6ZUZ3</accession>
<feature type="transmembrane region" description="Helical" evidence="6">
    <location>
        <begin position="241"/>
        <end position="260"/>
    </location>
</feature>
<comment type="similarity">
    <text evidence="2">Belongs to the EamA transporter family.</text>
</comment>
<dbReference type="Proteomes" id="UP000650424">
    <property type="component" value="Unassembled WGS sequence"/>
</dbReference>
<organism evidence="8 9">
    <name type="scientific">Undibacterium hunanense</name>
    <dbReference type="NCBI Taxonomy" id="2762292"/>
    <lineage>
        <taxon>Bacteria</taxon>
        <taxon>Pseudomonadati</taxon>
        <taxon>Pseudomonadota</taxon>
        <taxon>Betaproteobacteria</taxon>
        <taxon>Burkholderiales</taxon>
        <taxon>Oxalobacteraceae</taxon>
        <taxon>Undibacterium</taxon>
    </lineage>
</organism>
<name>A0ABR6ZUZ3_9BURK</name>
<keyword evidence="3 6" id="KW-0812">Transmembrane</keyword>
<dbReference type="SUPFAM" id="SSF103481">
    <property type="entry name" value="Multidrug resistance efflux transporter EmrE"/>
    <property type="match status" value="2"/>
</dbReference>
<protein>
    <submittedName>
        <fullName evidence="8">DMT family transporter</fullName>
    </submittedName>
</protein>
<feature type="transmembrane region" description="Helical" evidence="6">
    <location>
        <begin position="178"/>
        <end position="198"/>
    </location>
</feature>
<dbReference type="PANTHER" id="PTHR32322:SF2">
    <property type="entry name" value="EAMA DOMAIN-CONTAINING PROTEIN"/>
    <property type="match status" value="1"/>
</dbReference>
<evidence type="ECO:0000256" key="6">
    <source>
        <dbReference type="SAM" id="Phobius"/>
    </source>
</evidence>
<comment type="subcellular location">
    <subcellularLocation>
        <location evidence="1">Membrane</location>
        <topology evidence="1">Multi-pass membrane protein</topology>
    </subcellularLocation>
</comment>
<evidence type="ECO:0000259" key="7">
    <source>
        <dbReference type="Pfam" id="PF00892"/>
    </source>
</evidence>
<feature type="transmembrane region" description="Helical" evidence="6">
    <location>
        <begin position="149"/>
        <end position="166"/>
    </location>
</feature>
<keyword evidence="9" id="KW-1185">Reference proteome</keyword>
<keyword evidence="5 6" id="KW-0472">Membrane</keyword>
<evidence type="ECO:0000256" key="3">
    <source>
        <dbReference type="ARBA" id="ARBA00022692"/>
    </source>
</evidence>
<feature type="transmembrane region" description="Helical" evidence="6">
    <location>
        <begin position="210"/>
        <end position="234"/>
    </location>
</feature>
<feature type="transmembrane region" description="Helical" evidence="6">
    <location>
        <begin position="119"/>
        <end position="143"/>
    </location>
</feature>
<feature type="transmembrane region" description="Helical" evidence="6">
    <location>
        <begin position="93"/>
        <end position="112"/>
    </location>
</feature>
<evidence type="ECO:0000256" key="2">
    <source>
        <dbReference type="ARBA" id="ARBA00007362"/>
    </source>
</evidence>
<feature type="transmembrane region" description="Helical" evidence="6">
    <location>
        <begin position="62"/>
        <end position="87"/>
    </location>
</feature>
<evidence type="ECO:0000256" key="4">
    <source>
        <dbReference type="ARBA" id="ARBA00022989"/>
    </source>
</evidence>
<dbReference type="PANTHER" id="PTHR32322">
    <property type="entry name" value="INNER MEMBRANE TRANSPORTER"/>
    <property type="match status" value="1"/>
</dbReference>
<evidence type="ECO:0000313" key="9">
    <source>
        <dbReference type="Proteomes" id="UP000650424"/>
    </source>
</evidence>
<dbReference type="InterPro" id="IPR000620">
    <property type="entry name" value="EamA_dom"/>
</dbReference>
<feature type="transmembrane region" description="Helical" evidence="6">
    <location>
        <begin position="30"/>
        <end position="50"/>
    </location>
</feature>